<dbReference type="STRING" id="1802126.A3B25_00830"/>
<evidence type="ECO:0000313" key="1">
    <source>
        <dbReference type="EMBL" id="OGZ52725.1"/>
    </source>
</evidence>
<sequence length="121" mass="13900">MEQQGYKKLRVYGYAHELVKMVYRATESFPKSELFGLISQMRRAAVSVVANIIEGHARGSRRELRQFLFIANGSLVELEYYCELALDLGYLSKEQFAQLDEKRRMVGSLVGAFIRTLKSKT</sequence>
<dbReference type="Gene3D" id="1.20.1440.60">
    <property type="entry name" value="23S rRNA-intervening sequence"/>
    <property type="match status" value="1"/>
</dbReference>
<dbReference type="SUPFAM" id="SSF158446">
    <property type="entry name" value="IVS-encoded protein-like"/>
    <property type="match status" value="1"/>
</dbReference>
<organism evidence="1 2">
    <name type="scientific">Candidatus Ryanbacteria bacterium RIFCSPLOWO2_01_FULL_48_26</name>
    <dbReference type="NCBI Taxonomy" id="1802126"/>
    <lineage>
        <taxon>Bacteria</taxon>
        <taxon>Candidatus Ryaniibacteriota</taxon>
    </lineage>
</organism>
<dbReference type="CDD" id="cd16377">
    <property type="entry name" value="23S_rRNA_IVP_like"/>
    <property type="match status" value="1"/>
</dbReference>
<dbReference type="PANTHER" id="PTHR38471:SF2">
    <property type="entry name" value="FOUR HELIX BUNDLE PROTEIN"/>
    <property type="match status" value="1"/>
</dbReference>
<dbReference type="Proteomes" id="UP000179106">
    <property type="component" value="Unassembled WGS sequence"/>
</dbReference>
<dbReference type="EMBL" id="MHNW01000040">
    <property type="protein sequence ID" value="OGZ52725.1"/>
    <property type="molecule type" value="Genomic_DNA"/>
</dbReference>
<evidence type="ECO:0000313" key="2">
    <source>
        <dbReference type="Proteomes" id="UP000179106"/>
    </source>
</evidence>
<dbReference type="NCBIfam" id="TIGR02436">
    <property type="entry name" value="four helix bundle protein"/>
    <property type="match status" value="1"/>
</dbReference>
<gene>
    <name evidence="1" type="ORF">A3B25_00830</name>
</gene>
<dbReference type="InterPro" id="IPR036583">
    <property type="entry name" value="23S_rRNA_IVS_sf"/>
</dbReference>
<dbReference type="PANTHER" id="PTHR38471">
    <property type="entry name" value="FOUR HELIX BUNDLE PROTEIN"/>
    <property type="match status" value="1"/>
</dbReference>
<dbReference type="Pfam" id="PF05635">
    <property type="entry name" value="23S_rRNA_IVP"/>
    <property type="match status" value="1"/>
</dbReference>
<reference evidence="1 2" key="1">
    <citation type="journal article" date="2016" name="Nat. Commun.">
        <title>Thousands of microbial genomes shed light on interconnected biogeochemical processes in an aquifer system.</title>
        <authorList>
            <person name="Anantharaman K."/>
            <person name="Brown C.T."/>
            <person name="Hug L.A."/>
            <person name="Sharon I."/>
            <person name="Castelle C.J."/>
            <person name="Probst A.J."/>
            <person name="Thomas B.C."/>
            <person name="Singh A."/>
            <person name="Wilkins M.J."/>
            <person name="Karaoz U."/>
            <person name="Brodie E.L."/>
            <person name="Williams K.H."/>
            <person name="Hubbard S.S."/>
            <person name="Banfield J.F."/>
        </authorList>
    </citation>
    <scope>NUCLEOTIDE SEQUENCE [LARGE SCALE GENOMIC DNA]</scope>
</reference>
<evidence type="ECO:0008006" key="3">
    <source>
        <dbReference type="Google" id="ProtNLM"/>
    </source>
</evidence>
<accession>A0A1G2GR83</accession>
<dbReference type="AlphaFoldDB" id="A0A1G2GR83"/>
<dbReference type="InterPro" id="IPR012657">
    <property type="entry name" value="23S_rRNA-intervening_sequence"/>
</dbReference>
<name>A0A1G2GR83_9BACT</name>
<protein>
    <recommendedName>
        <fullName evidence="3">Four helix bundle protein</fullName>
    </recommendedName>
</protein>
<proteinExistence type="predicted"/>
<comment type="caution">
    <text evidence="1">The sequence shown here is derived from an EMBL/GenBank/DDBJ whole genome shotgun (WGS) entry which is preliminary data.</text>
</comment>